<accession>X0VTG8</accession>
<protein>
    <submittedName>
        <fullName evidence="1">Uncharacterized protein</fullName>
    </submittedName>
</protein>
<feature type="non-terminal residue" evidence="1">
    <location>
        <position position="1"/>
    </location>
</feature>
<name>X0VTG8_9ZZZZ</name>
<sequence length="91" mass="9840">AIALDSNPAEAGIALVYLDKAMLILSGEGATYAVLAQYLQGSMPLTFMVVTNGLLGEMLKIETVIPPFDLGLIRTHLERQRMLVKSSMGME</sequence>
<gene>
    <name evidence="1" type="ORF">S01H1_43988</name>
</gene>
<organism evidence="1">
    <name type="scientific">marine sediment metagenome</name>
    <dbReference type="NCBI Taxonomy" id="412755"/>
    <lineage>
        <taxon>unclassified sequences</taxon>
        <taxon>metagenomes</taxon>
        <taxon>ecological metagenomes</taxon>
    </lineage>
</organism>
<evidence type="ECO:0000313" key="1">
    <source>
        <dbReference type="EMBL" id="GAG03836.1"/>
    </source>
</evidence>
<reference evidence="1" key="1">
    <citation type="journal article" date="2014" name="Front. Microbiol.">
        <title>High frequency of phylogenetically diverse reductive dehalogenase-homologous genes in deep subseafloor sedimentary metagenomes.</title>
        <authorList>
            <person name="Kawai M."/>
            <person name="Futagami T."/>
            <person name="Toyoda A."/>
            <person name="Takaki Y."/>
            <person name="Nishi S."/>
            <person name="Hori S."/>
            <person name="Arai W."/>
            <person name="Tsubouchi T."/>
            <person name="Morono Y."/>
            <person name="Uchiyama I."/>
            <person name="Ito T."/>
            <person name="Fujiyama A."/>
            <person name="Inagaki F."/>
            <person name="Takami H."/>
        </authorList>
    </citation>
    <scope>NUCLEOTIDE SEQUENCE</scope>
    <source>
        <strain evidence="1">Expedition CK06-06</strain>
    </source>
</reference>
<dbReference type="AlphaFoldDB" id="X0VTG8"/>
<comment type="caution">
    <text evidence="1">The sequence shown here is derived from an EMBL/GenBank/DDBJ whole genome shotgun (WGS) entry which is preliminary data.</text>
</comment>
<dbReference type="EMBL" id="BARS01028041">
    <property type="protein sequence ID" value="GAG03836.1"/>
    <property type="molecule type" value="Genomic_DNA"/>
</dbReference>
<proteinExistence type="predicted"/>